<dbReference type="InterPro" id="IPR038071">
    <property type="entry name" value="UROD/MetE-like_sf"/>
</dbReference>
<keyword evidence="3" id="KW-1185">Reference proteome</keyword>
<dbReference type="Pfam" id="PF01208">
    <property type="entry name" value="URO-D"/>
    <property type="match status" value="1"/>
</dbReference>
<proteinExistence type="predicted"/>
<dbReference type="EC" id="4.1.1.37" evidence="2"/>
<dbReference type="Proteomes" id="UP001432180">
    <property type="component" value="Chromosome"/>
</dbReference>
<dbReference type="InterPro" id="IPR000257">
    <property type="entry name" value="Uroporphyrinogen_deCOase"/>
</dbReference>
<evidence type="ECO:0000313" key="2">
    <source>
        <dbReference type="EMBL" id="WPL15468.1"/>
    </source>
</evidence>
<dbReference type="SUPFAM" id="SSF51726">
    <property type="entry name" value="UROD/MetE-like"/>
    <property type="match status" value="1"/>
</dbReference>
<sequence>MNSLQRVLTTIGQAEPDRVPLFLLLTMHGARELGLSIHDYFADPRHVIEGQWRMRAKYRNDCYYAFFYAAIETKAWGAEVIYSEDGPANCGAPLVRDCEEIRRLRPPRVADSPDLKRVLDTIAGLRARDGDTPIIGVVMSPFSLPVMQLGFERYLLLLLERPELFDHLMRLNEAFCVDWANAQLKAGATAICYFDPISSPTISRPEDFRRLGKPVAARTIARIQGPVATHFASGRCLRIIDELPETGPAVIGVSADEDLGDLKRAAAGRLTLLGNLNGIAMRGWDAAAAEQAVKQAIAAAGPGGGFILSDNHGEIPFQVPEETLLAIADAVARWGTYPLDWIERESSA</sequence>
<dbReference type="PANTHER" id="PTHR47099:SF1">
    <property type="entry name" value="METHYLCOBAMIDE:COM METHYLTRANSFERASE MTBA"/>
    <property type="match status" value="1"/>
</dbReference>
<feature type="domain" description="Uroporphyrinogen decarboxylase (URO-D)" evidence="1">
    <location>
        <begin position="5"/>
        <end position="334"/>
    </location>
</feature>
<dbReference type="Gene3D" id="3.20.20.210">
    <property type="match status" value="1"/>
</dbReference>
<dbReference type="CDD" id="cd03465">
    <property type="entry name" value="URO-D_like"/>
    <property type="match status" value="1"/>
</dbReference>
<gene>
    <name evidence="2" type="primary">hemE_1</name>
    <name evidence="2" type="ORF">Thiowin_00367</name>
</gene>
<dbReference type="InterPro" id="IPR052024">
    <property type="entry name" value="Methanogen_methyltrans"/>
</dbReference>
<name>A0ABZ0S484_9GAMM</name>
<evidence type="ECO:0000313" key="3">
    <source>
        <dbReference type="Proteomes" id="UP001432180"/>
    </source>
</evidence>
<keyword evidence="2" id="KW-0456">Lyase</keyword>
<organism evidence="2 3">
    <name type="scientific">Thiorhodovibrio winogradskyi</name>
    <dbReference type="NCBI Taxonomy" id="77007"/>
    <lineage>
        <taxon>Bacteria</taxon>
        <taxon>Pseudomonadati</taxon>
        <taxon>Pseudomonadota</taxon>
        <taxon>Gammaproteobacteria</taxon>
        <taxon>Chromatiales</taxon>
        <taxon>Chromatiaceae</taxon>
        <taxon>Thiorhodovibrio</taxon>
    </lineage>
</organism>
<dbReference type="EMBL" id="CP121472">
    <property type="protein sequence ID" value="WPL15468.1"/>
    <property type="molecule type" value="Genomic_DNA"/>
</dbReference>
<protein>
    <submittedName>
        <fullName evidence="2">Uroporphyrinogen decarboxylase</fullName>
        <ecNumber evidence="2">4.1.1.37</ecNumber>
    </submittedName>
</protein>
<dbReference type="GO" id="GO:0004853">
    <property type="term" value="F:uroporphyrinogen decarboxylase activity"/>
    <property type="evidence" value="ECO:0007669"/>
    <property type="project" value="UniProtKB-EC"/>
</dbReference>
<reference evidence="2 3" key="1">
    <citation type="journal article" date="2023" name="Microorganisms">
        <title>Thiorhodovibrio frisius and Trv. litoralis spp. nov., Two Novel Members from a Clade of Fastidious Purple Sulfur Bacteria That Exhibit Unique Red-Shifted Light-Harvesting Capabilities.</title>
        <authorList>
            <person name="Methner A."/>
            <person name="Kuzyk S.B."/>
            <person name="Petersen J."/>
            <person name="Bauer S."/>
            <person name="Brinkmann H."/>
            <person name="Sichau K."/>
            <person name="Wanner G."/>
            <person name="Wolf J."/>
            <person name="Neumann-Schaal M."/>
            <person name="Henke P."/>
            <person name="Tank M."/>
            <person name="Sproer C."/>
            <person name="Bunk B."/>
            <person name="Overmann J."/>
        </authorList>
    </citation>
    <scope>NUCLEOTIDE SEQUENCE [LARGE SCALE GENOMIC DNA]</scope>
    <source>
        <strain evidence="2 3">DSM 6702</strain>
    </source>
</reference>
<accession>A0ABZ0S484</accession>
<evidence type="ECO:0000259" key="1">
    <source>
        <dbReference type="Pfam" id="PF01208"/>
    </source>
</evidence>
<dbReference type="PANTHER" id="PTHR47099">
    <property type="entry name" value="METHYLCOBAMIDE:COM METHYLTRANSFERASE MTBA"/>
    <property type="match status" value="1"/>
</dbReference>
<dbReference type="RefSeq" id="WP_328986040.1">
    <property type="nucleotide sequence ID" value="NZ_CP121472.1"/>
</dbReference>